<dbReference type="GO" id="GO:0016740">
    <property type="term" value="F:transferase activity"/>
    <property type="evidence" value="ECO:0007669"/>
    <property type="project" value="UniProtKB-KW"/>
</dbReference>
<feature type="domain" description="UDP-3-O-[3-hydroxymyristoyl] glucosamine N-acyltransferase non-repeat region" evidence="1">
    <location>
        <begin position="18"/>
        <end position="87"/>
    </location>
</feature>
<sequence length="296" mass="30699">MAQDIASDFAAELVGANAVVSAPAPLLDAEARQLTFVGDTARFAEAFERASLAGAVVLAPLGTELPEGATGSLILVENPRAAFGQAVARHFAPKAAAGVADTARVHPTARVHESAHIGEYTVVREGAVIEAHSEVRDHVVIGRGVVIGEHSLVKSHAVIGEEGFGIEKDADGNNFHVPHIGSVRLGAHTEVGNFTTVCSGTIAPTVVGDYTKIDDHVHIAHNCRIGRNVIITACAEISGSVVIEDEVWIGPNASVIQGLTLGKDSLLGIGAVAVKSVPENEVRVGNPAKRLGDNKK</sequence>
<evidence type="ECO:0000313" key="2">
    <source>
        <dbReference type="EMBL" id="QAB19091.1"/>
    </source>
</evidence>
<proteinExistence type="predicted"/>
<dbReference type="InterPro" id="IPR001451">
    <property type="entry name" value="Hexapep"/>
</dbReference>
<dbReference type="EMBL" id="CP035037">
    <property type="protein sequence ID" value="QAB19091.1"/>
    <property type="molecule type" value="Genomic_DNA"/>
</dbReference>
<dbReference type="Gene3D" id="2.160.10.10">
    <property type="entry name" value="Hexapeptide repeat proteins"/>
    <property type="match status" value="1"/>
</dbReference>
<gene>
    <name evidence="2" type="ORF">Leucomu_01790</name>
</gene>
<organism evidence="2 3">
    <name type="scientific">Leucobacter muris</name>
    <dbReference type="NCBI Taxonomy" id="1935379"/>
    <lineage>
        <taxon>Bacteria</taxon>
        <taxon>Bacillati</taxon>
        <taxon>Actinomycetota</taxon>
        <taxon>Actinomycetes</taxon>
        <taxon>Micrococcales</taxon>
        <taxon>Microbacteriaceae</taxon>
        <taxon>Leucobacter</taxon>
    </lineage>
</organism>
<dbReference type="PANTHER" id="PTHR43300">
    <property type="entry name" value="ACETYLTRANSFERASE"/>
    <property type="match status" value="1"/>
</dbReference>
<dbReference type="Proteomes" id="UP000285768">
    <property type="component" value="Chromosome"/>
</dbReference>
<name>A0ABX5QJB7_9MICO</name>
<dbReference type="SUPFAM" id="SSF51161">
    <property type="entry name" value="Trimeric LpxA-like enzymes"/>
    <property type="match status" value="1"/>
</dbReference>
<keyword evidence="3" id="KW-1185">Reference proteome</keyword>
<dbReference type="Pfam" id="PF00132">
    <property type="entry name" value="Hexapep"/>
    <property type="match status" value="1"/>
</dbReference>
<dbReference type="Pfam" id="PF04613">
    <property type="entry name" value="LpxD"/>
    <property type="match status" value="1"/>
</dbReference>
<evidence type="ECO:0000259" key="1">
    <source>
        <dbReference type="Pfam" id="PF04613"/>
    </source>
</evidence>
<accession>A0ABX5QJB7</accession>
<keyword evidence="2" id="KW-0808">Transferase</keyword>
<protein>
    <submittedName>
        <fullName evidence="2">Transferase</fullName>
    </submittedName>
</protein>
<dbReference type="InterPro" id="IPR020573">
    <property type="entry name" value="UDP_GlcNAc_AcTrfase_non-rep"/>
</dbReference>
<dbReference type="InterPro" id="IPR050179">
    <property type="entry name" value="Trans_hexapeptide_repeat"/>
</dbReference>
<dbReference type="InterPro" id="IPR011004">
    <property type="entry name" value="Trimer_LpxA-like_sf"/>
</dbReference>
<dbReference type="Gene3D" id="3.40.1390.10">
    <property type="entry name" value="MurE/MurF, N-terminal domain"/>
    <property type="match status" value="1"/>
</dbReference>
<evidence type="ECO:0000313" key="3">
    <source>
        <dbReference type="Proteomes" id="UP000285768"/>
    </source>
</evidence>
<reference evidence="2 3" key="1">
    <citation type="submission" date="2019-01" db="EMBL/GenBank/DDBJ databases">
        <title>Leucobacter muris sp. nov. isolated from the nose of a laboratory mouse.</title>
        <authorList>
            <person name="Benga L."/>
            <person name="Sproeer C."/>
            <person name="Schumann P."/>
            <person name="Verbarg S."/>
            <person name="Bunk B."/>
            <person name="Engelhardt E."/>
            <person name="Benten P.M."/>
            <person name="Sager M."/>
        </authorList>
    </citation>
    <scope>NUCLEOTIDE SEQUENCE [LARGE SCALE GENOMIC DNA]</scope>
    <source>
        <strain evidence="2 3">DSM 101948</strain>
    </source>
</reference>